<evidence type="ECO:0000256" key="6">
    <source>
        <dbReference type="ARBA" id="ARBA00023136"/>
    </source>
</evidence>
<evidence type="ECO:0000256" key="8">
    <source>
        <dbReference type="SAM" id="SignalP"/>
    </source>
</evidence>
<dbReference type="GO" id="GO:0051087">
    <property type="term" value="F:protein-folding chaperone binding"/>
    <property type="evidence" value="ECO:0007669"/>
    <property type="project" value="EnsemblFungi"/>
</dbReference>
<feature type="transmembrane region" description="Helical" evidence="7">
    <location>
        <begin position="189"/>
        <end position="207"/>
    </location>
</feature>
<comment type="similarity">
    <text evidence="2 7">Belongs to the EMC3 family.</text>
</comment>
<evidence type="ECO:0000256" key="1">
    <source>
        <dbReference type="ARBA" id="ARBA00004141"/>
    </source>
</evidence>
<dbReference type="GO" id="GO:0034975">
    <property type="term" value="P:protein folding in endoplasmic reticulum"/>
    <property type="evidence" value="ECO:0007669"/>
    <property type="project" value="TreeGrafter"/>
</dbReference>
<dbReference type="InParanoid" id="G0VHD0"/>
<dbReference type="GO" id="GO:0045050">
    <property type="term" value="P:protein insertion into ER membrane by stop-transfer membrane-anchor sequence"/>
    <property type="evidence" value="ECO:0007669"/>
    <property type="project" value="EnsemblFungi"/>
</dbReference>
<keyword evidence="6 7" id="KW-0472">Membrane</keyword>
<accession>G0VHD0</accession>
<dbReference type="PANTHER" id="PTHR13116">
    <property type="entry name" value="ER MEMBRANE PROTEIN COMPLEX SUBUNIT 3"/>
    <property type="match status" value="1"/>
</dbReference>
<evidence type="ECO:0000313" key="10">
    <source>
        <dbReference type="Proteomes" id="UP000001640"/>
    </source>
</evidence>
<evidence type="ECO:0000313" key="9">
    <source>
        <dbReference type="EMBL" id="CCC71236.1"/>
    </source>
</evidence>
<dbReference type="GO" id="GO:0032977">
    <property type="term" value="F:membrane insertase activity"/>
    <property type="evidence" value="ECO:0007669"/>
    <property type="project" value="EnsemblFungi"/>
</dbReference>
<keyword evidence="10" id="KW-1185">Reference proteome</keyword>
<dbReference type="AlphaFoldDB" id="G0VHD0"/>
<reference evidence="9 10" key="1">
    <citation type="journal article" date="2011" name="Proc. Natl. Acad. Sci. U.S.A.">
        <title>Evolutionary erosion of yeast sex chromosomes by mating-type switching accidents.</title>
        <authorList>
            <person name="Gordon J.L."/>
            <person name="Armisen D."/>
            <person name="Proux-Wera E."/>
            <person name="Oheigeartaigh S.S."/>
            <person name="Byrne K.P."/>
            <person name="Wolfe K.H."/>
        </authorList>
    </citation>
    <scope>NUCLEOTIDE SEQUENCE [LARGE SCALE GENOMIC DNA]</scope>
    <source>
        <strain evidence="10">ATCC 76901 / BCRC 22586 / CBS 4309 / NBRC 1992 / NRRL Y-12630</strain>
    </source>
</reference>
<dbReference type="KEGG" id="ncs:NCAS_0G03490"/>
<comment type="subcellular location">
    <subcellularLocation>
        <location evidence="7">Endoplasmic reticulum membrane</location>
        <topology evidence="7">Multi-pass membrane protein</topology>
    </subcellularLocation>
    <subcellularLocation>
        <location evidence="1">Membrane</location>
        <topology evidence="1">Multi-pass membrane protein</topology>
    </subcellularLocation>
</comment>
<feature type="transmembrane region" description="Helical" evidence="7">
    <location>
        <begin position="138"/>
        <end position="158"/>
    </location>
</feature>
<protein>
    <recommendedName>
        <fullName evidence="3 7">ER membrane protein complex subunit 3</fullName>
    </recommendedName>
</protein>
<dbReference type="OrthoDB" id="6745403at2759"/>
<dbReference type="GO" id="GO:0006644">
    <property type="term" value="P:phospholipid metabolic process"/>
    <property type="evidence" value="ECO:0007669"/>
    <property type="project" value="EnsemblFungi"/>
</dbReference>
<sequence>MLSYWAILATASVGVTAELTLDPKLKYWVLLPISIVMVLAGILRQYITVLITPKLKGQPRVKLTESQYTIKAQALLANGSNLSKESFELRKDYLAQVLTEGKYLAIENKADAQPLNPLNDPTLTDSMMAMAKGNMANFIPQTLIMWWVNHFFAGFVLMKLPFPLTLRFKEMLQSGVMTSELDVRWVSSISWYFISVLGLNPVYNLLLSENSDDSLGMLQQDPMMGAPGGPQPADMMKALANDLTIAKHESCLTNVEERVLKLYSKK</sequence>
<evidence type="ECO:0000256" key="2">
    <source>
        <dbReference type="ARBA" id="ARBA00005376"/>
    </source>
</evidence>
<dbReference type="Proteomes" id="UP000001640">
    <property type="component" value="Chromosome 7"/>
</dbReference>
<dbReference type="PIRSF" id="PIRSF010045">
    <property type="entry name" value="DUF850_TM_euk"/>
    <property type="match status" value="1"/>
</dbReference>
<dbReference type="OMA" id="KDMDPRW"/>
<keyword evidence="5 7" id="KW-1133">Transmembrane helix</keyword>
<dbReference type="Pfam" id="PF01956">
    <property type="entry name" value="EMC3_TMCO1"/>
    <property type="match status" value="1"/>
</dbReference>
<feature type="signal peptide" evidence="8">
    <location>
        <begin position="1"/>
        <end position="17"/>
    </location>
</feature>
<feature type="chain" id="PRO_5003410821" description="ER membrane protein complex subunit 3" evidence="8">
    <location>
        <begin position="18"/>
        <end position="266"/>
    </location>
</feature>
<keyword evidence="4 7" id="KW-0812">Transmembrane</keyword>
<dbReference type="EMBL" id="HE576758">
    <property type="protein sequence ID" value="CCC71236.1"/>
    <property type="molecule type" value="Genomic_DNA"/>
</dbReference>
<dbReference type="InterPro" id="IPR008568">
    <property type="entry name" value="EMC3"/>
</dbReference>
<keyword evidence="8" id="KW-0732">Signal</keyword>
<dbReference type="eggNOG" id="KOG3188">
    <property type="taxonomic scope" value="Eukaryota"/>
</dbReference>
<feature type="transmembrane region" description="Helical" evidence="7">
    <location>
        <begin position="27"/>
        <end position="47"/>
    </location>
</feature>
<dbReference type="GO" id="GO:0072546">
    <property type="term" value="C:EMC complex"/>
    <property type="evidence" value="ECO:0007669"/>
    <property type="project" value="EnsemblFungi"/>
</dbReference>
<dbReference type="SMART" id="SM01415">
    <property type="entry name" value="DUF106"/>
    <property type="match status" value="1"/>
</dbReference>
<name>G0VHD0_NAUCA</name>
<evidence type="ECO:0000256" key="4">
    <source>
        <dbReference type="ARBA" id="ARBA00022692"/>
    </source>
</evidence>
<evidence type="ECO:0000256" key="7">
    <source>
        <dbReference type="PIRNR" id="PIRNR010045"/>
    </source>
</evidence>
<reference key="2">
    <citation type="submission" date="2011-08" db="EMBL/GenBank/DDBJ databases">
        <title>Genome sequence of Naumovozyma castellii.</title>
        <authorList>
            <person name="Gordon J.L."/>
            <person name="Armisen D."/>
            <person name="Proux-Wera E."/>
            <person name="OhEigeartaigh S.S."/>
            <person name="Byrne K.P."/>
            <person name="Wolfe K.H."/>
        </authorList>
    </citation>
    <scope>NUCLEOTIDE SEQUENCE</scope>
    <source>
        <strain>Type strain:CBS 4309</strain>
    </source>
</reference>
<dbReference type="GeneID" id="96904901"/>
<dbReference type="RefSeq" id="XP_003677588.1">
    <property type="nucleotide sequence ID" value="XM_003677540.1"/>
</dbReference>
<proteinExistence type="inferred from homology"/>
<comment type="function">
    <text evidence="7">The EMC seems to be required for efficient folding of proteins in the endoplasmic reticulum (ER).</text>
</comment>
<dbReference type="PANTHER" id="PTHR13116:SF5">
    <property type="entry name" value="ER MEMBRANE PROTEIN COMPLEX SUBUNIT 3"/>
    <property type="match status" value="1"/>
</dbReference>
<dbReference type="InterPro" id="IPR002809">
    <property type="entry name" value="EMC3/TMCO1"/>
</dbReference>
<dbReference type="GO" id="GO:0015914">
    <property type="term" value="P:phospholipid transport"/>
    <property type="evidence" value="ECO:0007669"/>
    <property type="project" value="EnsemblFungi"/>
</dbReference>
<dbReference type="STRING" id="1064592.G0VHD0"/>
<organism evidence="9 10">
    <name type="scientific">Naumovozyma castellii</name>
    <name type="common">Yeast</name>
    <name type="synonym">Saccharomyces castellii</name>
    <dbReference type="NCBI Taxonomy" id="27288"/>
    <lineage>
        <taxon>Eukaryota</taxon>
        <taxon>Fungi</taxon>
        <taxon>Dikarya</taxon>
        <taxon>Ascomycota</taxon>
        <taxon>Saccharomycotina</taxon>
        <taxon>Saccharomycetes</taxon>
        <taxon>Saccharomycetales</taxon>
        <taxon>Saccharomycetaceae</taxon>
        <taxon>Naumovozyma</taxon>
    </lineage>
</organism>
<dbReference type="HOGENOM" id="CLU_060791_0_0_1"/>
<evidence type="ECO:0000256" key="5">
    <source>
        <dbReference type="ARBA" id="ARBA00022989"/>
    </source>
</evidence>
<dbReference type="FunCoup" id="G0VHD0">
    <property type="interactions" value="454"/>
</dbReference>
<gene>
    <name evidence="9" type="primary">NCAS0G03490</name>
    <name evidence="9" type="ordered locus">NCAS_0G03490</name>
</gene>
<evidence type="ECO:0000256" key="3">
    <source>
        <dbReference type="ARBA" id="ARBA00020822"/>
    </source>
</evidence>